<evidence type="ECO:0000256" key="1">
    <source>
        <dbReference type="ARBA" id="ARBA00004196"/>
    </source>
</evidence>
<dbReference type="InterPro" id="IPR000843">
    <property type="entry name" value="HTH_LacI"/>
</dbReference>
<dbReference type="InterPro" id="IPR025997">
    <property type="entry name" value="SBP_2_dom"/>
</dbReference>
<reference evidence="4" key="1">
    <citation type="journal article" date="2022" name="Cell">
        <title>Design, construction, and in vivo augmentation of a complex gut microbiome.</title>
        <authorList>
            <person name="Cheng A.G."/>
            <person name="Ho P.Y."/>
            <person name="Aranda-Diaz A."/>
            <person name="Jain S."/>
            <person name="Yu F.B."/>
            <person name="Meng X."/>
            <person name="Wang M."/>
            <person name="Iakiviak M."/>
            <person name="Nagashima K."/>
            <person name="Zhao A."/>
            <person name="Murugkar P."/>
            <person name="Patil A."/>
            <person name="Atabakhsh K."/>
            <person name="Weakley A."/>
            <person name="Yan J."/>
            <person name="Brumbaugh A.R."/>
            <person name="Higginbottom S."/>
            <person name="Dimas A."/>
            <person name="Shiver A.L."/>
            <person name="Deutschbauer A."/>
            <person name="Neff N."/>
            <person name="Sonnenburg J.L."/>
            <person name="Huang K.C."/>
            <person name="Fischbach M.A."/>
        </authorList>
    </citation>
    <scope>NUCLEOTIDE SEQUENCE</scope>
    <source>
        <strain evidence="4">DSM 19829</strain>
    </source>
</reference>
<dbReference type="GO" id="GO:0003677">
    <property type="term" value="F:DNA binding"/>
    <property type="evidence" value="ECO:0007669"/>
    <property type="project" value="UniProtKB-KW"/>
</dbReference>
<accession>A0ABY5VK03</accession>
<dbReference type="Pfam" id="PF00356">
    <property type="entry name" value="LacI"/>
    <property type="match status" value="1"/>
</dbReference>
<evidence type="ECO:0000313" key="5">
    <source>
        <dbReference type="Proteomes" id="UP001060164"/>
    </source>
</evidence>
<dbReference type="InterPro" id="IPR010982">
    <property type="entry name" value="Lambda_DNA-bd_dom_sf"/>
</dbReference>
<dbReference type="SMART" id="SM00354">
    <property type="entry name" value="HTH_LACI"/>
    <property type="match status" value="1"/>
</dbReference>
<keyword evidence="5" id="KW-1185">Reference proteome</keyword>
<dbReference type="Gene3D" id="1.10.260.40">
    <property type="entry name" value="lambda repressor-like DNA-binding domains"/>
    <property type="match status" value="1"/>
</dbReference>
<dbReference type="InterPro" id="IPR028082">
    <property type="entry name" value="Peripla_BP_I"/>
</dbReference>
<dbReference type="SUPFAM" id="SSF47413">
    <property type="entry name" value="lambda repressor-like DNA-binding domains"/>
    <property type="match status" value="1"/>
</dbReference>
<dbReference type="Pfam" id="PF13407">
    <property type="entry name" value="Peripla_BP_4"/>
    <property type="match status" value="1"/>
</dbReference>
<evidence type="ECO:0000256" key="2">
    <source>
        <dbReference type="ARBA" id="ARBA00007639"/>
    </source>
</evidence>
<evidence type="ECO:0000259" key="3">
    <source>
        <dbReference type="PROSITE" id="PS50932"/>
    </source>
</evidence>
<name>A0ABY5VK03_9FIRM</name>
<dbReference type="SUPFAM" id="SSF53822">
    <property type="entry name" value="Periplasmic binding protein-like I"/>
    <property type="match status" value="1"/>
</dbReference>
<dbReference type="PANTHER" id="PTHR30036:SF7">
    <property type="entry name" value="ABC TRANSPORTER PERIPLASMIC-BINDING PROTEIN YPHF"/>
    <property type="match status" value="1"/>
</dbReference>
<comment type="subcellular location">
    <subcellularLocation>
        <location evidence="1">Cell envelope</location>
    </subcellularLocation>
</comment>
<keyword evidence="4" id="KW-0238">DNA-binding</keyword>
<dbReference type="CDD" id="cd06307">
    <property type="entry name" value="PBP1_sugar_binding"/>
    <property type="match status" value="1"/>
</dbReference>
<dbReference type="RefSeq" id="WP_044983503.1">
    <property type="nucleotide sequence ID" value="NZ_CABLBR010000031.1"/>
</dbReference>
<comment type="similarity">
    <text evidence="2">Belongs to the bacterial solute-binding protein 2 family.</text>
</comment>
<organism evidence="4 5">
    <name type="scientific">Ruminococcus gauvreauii</name>
    <dbReference type="NCBI Taxonomy" id="438033"/>
    <lineage>
        <taxon>Bacteria</taxon>
        <taxon>Bacillati</taxon>
        <taxon>Bacillota</taxon>
        <taxon>Clostridia</taxon>
        <taxon>Eubacteriales</taxon>
        <taxon>Oscillospiraceae</taxon>
        <taxon>Ruminococcus</taxon>
    </lineage>
</organism>
<evidence type="ECO:0000313" key="4">
    <source>
        <dbReference type="EMBL" id="UWP60551.1"/>
    </source>
</evidence>
<sequence length="352" mass="38373">MAVTSKQIAELAGVSRGTVDRALHNRGRVKPEVAERIRRIADELGYQPHPAGQALVLARREFKFGVYVQSVATPTMQMVLAGAEKAAAELKAFGVTTLIKTYPTIDKAAEMLAVDEFLEAGCQAIALTPVTEPDVVDRINGLSESGIPVVVFNGDLPDSRRLCYVGMDNYVGGQIAGVMMGYMFSDGGKVLPITAHLTNYAHYIRAKGFMEVLQGDFPKVELLPLQACFDNDTFAYEITKTALSEHPDIAGVFSASNGTQGVCRAIEEAGRTGQIRVFTFDDNPKNVEDLKAGRISLLFGQGAEYQGYRPLYILYDYVAKGLSPTESSEYIEPSVVTKYNLREAGRAPVIMR</sequence>
<proteinExistence type="inferred from homology"/>
<protein>
    <submittedName>
        <fullName evidence="4">LacI family DNA-binding transcriptional regulator</fullName>
    </submittedName>
</protein>
<dbReference type="Gene3D" id="3.40.50.2300">
    <property type="match status" value="2"/>
</dbReference>
<feature type="domain" description="HTH lacI-type" evidence="3">
    <location>
        <begin position="3"/>
        <end position="57"/>
    </location>
</feature>
<dbReference type="CDD" id="cd01392">
    <property type="entry name" value="HTH_LacI"/>
    <property type="match status" value="1"/>
</dbReference>
<dbReference type="Proteomes" id="UP001060164">
    <property type="component" value="Chromosome"/>
</dbReference>
<gene>
    <name evidence="4" type="ORF">NQ502_05810</name>
</gene>
<dbReference type="InterPro" id="IPR050555">
    <property type="entry name" value="Bact_Solute-Bind_Prot2"/>
</dbReference>
<dbReference type="PANTHER" id="PTHR30036">
    <property type="entry name" value="D-XYLOSE-BINDING PERIPLASMIC PROTEIN"/>
    <property type="match status" value="1"/>
</dbReference>
<dbReference type="EMBL" id="CP102290">
    <property type="protein sequence ID" value="UWP60551.1"/>
    <property type="molecule type" value="Genomic_DNA"/>
</dbReference>
<dbReference type="PROSITE" id="PS50932">
    <property type="entry name" value="HTH_LACI_2"/>
    <property type="match status" value="1"/>
</dbReference>